<name>A0ABQ1SCE2_9SPHN</name>
<keyword evidence="7" id="KW-1185">Reference proteome</keyword>
<gene>
    <name evidence="6" type="ORF">GCM10011515_21830</name>
</gene>
<dbReference type="InterPro" id="IPR036451">
    <property type="entry name" value="CblAdoTrfase-like_sf"/>
</dbReference>
<dbReference type="RefSeq" id="WP_188645162.1">
    <property type="nucleotide sequence ID" value="NZ_BMKL01000001.1"/>
</dbReference>
<dbReference type="Pfam" id="PF01923">
    <property type="entry name" value="Cob_adeno_trans"/>
    <property type="match status" value="1"/>
</dbReference>
<organism evidence="6 7">
    <name type="scientific">Tsuneonella deserti</name>
    <dbReference type="NCBI Taxonomy" id="2035528"/>
    <lineage>
        <taxon>Bacteria</taxon>
        <taxon>Pseudomonadati</taxon>
        <taxon>Pseudomonadota</taxon>
        <taxon>Alphaproteobacteria</taxon>
        <taxon>Sphingomonadales</taxon>
        <taxon>Erythrobacteraceae</taxon>
        <taxon>Tsuneonella</taxon>
    </lineage>
</organism>
<dbReference type="NCBIfam" id="TIGR00636">
    <property type="entry name" value="PduO_Nterm"/>
    <property type="match status" value="1"/>
</dbReference>
<evidence type="ECO:0000313" key="7">
    <source>
        <dbReference type="Proteomes" id="UP000619041"/>
    </source>
</evidence>
<comment type="similarity">
    <text evidence="4">Belongs to the Cob(I)alamin adenosyltransferase family.</text>
</comment>
<reference evidence="7" key="1">
    <citation type="journal article" date="2019" name="Int. J. Syst. Evol. Microbiol.">
        <title>The Global Catalogue of Microorganisms (GCM) 10K type strain sequencing project: providing services to taxonomists for standard genome sequencing and annotation.</title>
        <authorList>
            <consortium name="The Broad Institute Genomics Platform"/>
            <consortium name="The Broad Institute Genome Sequencing Center for Infectious Disease"/>
            <person name="Wu L."/>
            <person name="Ma J."/>
        </authorList>
    </citation>
    <scope>NUCLEOTIDE SEQUENCE [LARGE SCALE GENOMIC DNA]</scope>
    <source>
        <strain evidence="7">CGMCC 1.15959</strain>
    </source>
</reference>
<dbReference type="PANTHER" id="PTHR12213">
    <property type="entry name" value="CORRINOID ADENOSYLTRANSFERASE"/>
    <property type="match status" value="1"/>
</dbReference>
<evidence type="ECO:0000256" key="4">
    <source>
        <dbReference type="RuleBase" id="RU366026"/>
    </source>
</evidence>
<accession>A0ABQ1SCE2</accession>
<feature type="domain" description="Cobalamin adenosyltransferase-like" evidence="5">
    <location>
        <begin position="7"/>
        <end position="171"/>
    </location>
</feature>
<evidence type="ECO:0000256" key="2">
    <source>
        <dbReference type="ARBA" id="ARBA00022741"/>
    </source>
</evidence>
<evidence type="ECO:0000256" key="3">
    <source>
        <dbReference type="ARBA" id="ARBA00022840"/>
    </source>
</evidence>
<dbReference type="EMBL" id="BMKL01000001">
    <property type="protein sequence ID" value="GGE01778.1"/>
    <property type="molecule type" value="Genomic_DNA"/>
</dbReference>
<comment type="pathway">
    <text evidence="4">Cofactor biosynthesis; adenosylcobalamin biosynthesis; adenosylcobalamin from cob(II)yrinate a,c-diamide: step 2/7.</text>
</comment>
<evidence type="ECO:0000313" key="6">
    <source>
        <dbReference type="EMBL" id="GGE01778.1"/>
    </source>
</evidence>
<keyword evidence="4" id="KW-0169">Cobalamin biosynthesis</keyword>
<dbReference type="SUPFAM" id="SSF89028">
    <property type="entry name" value="Cobalamin adenosyltransferase-like"/>
    <property type="match status" value="1"/>
</dbReference>
<dbReference type="InterPro" id="IPR016030">
    <property type="entry name" value="CblAdoTrfase-like"/>
</dbReference>
<evidence type="ECO:0000259" key="5">
    <source>
        <dbReference type="Pfam" id="PF01923"/>
    </source>
</evidence>
<keyword evidence="1 4" id="KW-0808">Transferase</keyword>
<comment type="catalytic activity">
    <reaction evidence="4">
        <text>2 cob(II)alamin + reduced [electron-transfer flavoprotein] + 2 ATP = 2 adenosylcob(III)alamin + 2 triphosphate + oxidized [electron-transfer flavoprotein] + 3 H(+)</text>
        <dbReference type="Rhea" id="RHEA:28671"/>
        <dbReference type="Rhea" id="RHEA-COMP:10685"/>
        <dbReference type="Rhea" id="RHEA-COMP:10686"/>
        <dbReference type="ChEBI" id="CHEBI:15378"/>
        <dbReference type="ChEBI" id="CHEBI:16304"/>
        <dbReference type="ChEBI" id="CHEBI:18036"/>
        <dbReference type="ChEBI" id="CHEBI:18408"/>
        <dbReference type="ChEBI" id="CHEBI:30616"/>
        <dbReference type="ChEBI" id="CHEBI:57692"/>
        <dbReference type="ChEBI" id="CHEBI:58307"/>
        <dbReference type="EC" id="2.5.1.17"/>
    </reaction>
</comment>
<keyword evidence="3 4" id="KW-0067">ATP-binding</keyword>
<dbReference type="EC" id="2.5.1.17" evidence="4"/>
<proteinExistence type="inferred from homology"/>
<keyword evidence="2 4" id="KW-0547">Nucleotide-binding</keyword>
<dbReference type="Proteomes" id="UP000619041">
    <property type="component" value="Unassembled WGS sequence"/>
</dbReference>
<sequence>MVKLNKIYTRTGDAGTTGLVDGTRRPKNSARIEAIGAVDEANSALGLAIVELDGPLRDFAMRIQNDLFDLGADIATPGDDFTPSEMVLRIIPEQVTWLEERIDQAGEVLAPLTSFVLPGGSEGAARVHVARAAVRRAERAMTALASDEPVNPAALAFINRLSDYLFQLARLLNDEGRTDVRWIPGANRS</sequence>
<comment type="catalytic activity">
    <reaction evidence="4">
        <text>2 cob(II)yrinate a,c diamide + reduced [electron-transfer flavoprotein] + 2 ATP = 2 adenosylcob(III)yrinate a,c-diamide + 2 triphosphate + oxidized [electron-transfer flavoprotein] + 3 H(+)</text>
        <dbReference type="Rhea" id="RHEA:11528"/>
        <dbReference type="Rhea" id="RHEA-COMP:10685"/>
        <dbReference type="Rhea" id="RHEA-COMP:10686"/>
        <dbReference type="ChEBI" id="CHEBI:15378"/>
        <dbReference type="ChEBI" id="CHEBI:18036"/>
        <dbReference type="ChEBI" id="CHEBI:30616"/>
        <dbReference type="ChEBI" id="CHEBI:57692"/>
        <dbReference type="ChEBI" id="CHEBI:58307"/>
        <dbReference type="ChEBI" id="CHEBI:58503"/>
        <dbReference type="ChEBI" id="CHEBI:58537"/>
        <dbReference type="EC" id="2.5.1.17"/>
    </reaction>
</comment>
<evidence type="ECO:0000256" key="1">
    <source>
        <dbReference type="ARBA" id="ARBA00022679"/>
    </source>
</evidence>
<dbReference type="Gene3D" id="1.20.1200.10">
    <property type="entry name" value="Cobalamin adenosyltransferase-like"/>
    <property type="match status" value="1"/>
</dbReference>
<comment type="caution">
    <text evidence="6">The sequence shown here is derived from an EMBL/GenBank/DDBJ whole genome shotgun (WGS) entry which is preliminary data.</text>
</comment>
<dbReference type="PANTHER" id="PTHR12213:SF0">
    <property type="entry name" value="CORRINOID ADENOSYLTRANSFERASE MMAB"/>
    <property type="match status" value="1"/>
</dbReference>
<dbReference type="InterPro" id="IPR029499">
    <property type="entry name" value="PduO-typ"/>
</dbReference>
<protein>
    <recommendedName>
        <fullName evidence="4">Corrinoid adenosyltransferase</fullName>
        <ecNumber evidence="4">2.5.1.17</ecNumber>
    </recommendedName>
    <alternativeName>
        <fullName evidence="4">Cob(II)alamin adenosyltransferase</fullName>
    </alternativeName>
    <alternativeName>
        <fullName evidence="4">Cob(II)yrinic acid a,c-diamide adenosyltransferase</fullName>
    </alternativeName>
    <alternativeName>
        <fullName evidence="4">Cobinamide/cobalamin adenosyltransferase</fullName>
    </alternativeName>
</protein>